<organism evidence="1 2">
    <name type="scientific">Plutella xylostella</name>
    <name type="common">Diamondback moth</name>
    <name type="synonym">Plutella maculipennis</name>
    <dbReference type="NCBI Taxonomy" id="51655"/>
    <lineage>
        <taxon>Eukaryota</taxon>
        <taxon>Metazoa</taxon>
        <taxon>Ecdysozoa</taxon>
        <taxon>Arthropoda</taxon>
        <taxon>Hexapoda</taxon>
        <taxon>Insecta</taxon>
        <taxon>Pterygota</taxon>
        <taxon>Neoptera</taxon>
        <taxon>Endopterygota</taxon>
        <taxon>Lepidoptera</taxon>
        <taxon>Glossata</taxon>
        <taxon>Ditrysia</taxon>
        <taxon>Yponomeutoidea</taxon>
        <taxon>Plutellidae</taxon>
        <taxon>Plutella</taxon>
    </lineage>
</organism>
<protein>
    <recommendedName>
        <fullName evidence="3">Pre-C2HC domain-containing protein</fullName>
    </recommendedName>
</protein>
<sequence length="400" mass="45259">MDTAPPCTGSDSETVKDKVKLVKIDLSDFNKNTVQCWECECTFKIEPLWGINQMNTRRIQCKVCKKFFLIKAALKAEPKYDNGLLEIESLVSIYTAGEATGVKNIRPCIDCKIKKEITTLPIESFTSEEWFISRVNLLTTLETCGITRIIAPKPKADRQMATKIVLKNDTYDESTDTIANEIEDCIGIKPLAIKPLGRAGKIHLLIFDGEYKSRELLANFKNAERKFFCAPTIKVEPYRENPKHIVQCKKCYAFDHSKQSCYGKQEEPQIVLTTAEGTTTKVCRNCKEEDHGANNAKCPVFKNMIARQIEQAEAKQSKKEERIKRSVVRLGVKYADITNTKQFPTLPQKEAAPSPTEQVAPTKAGLTLEGLFQMQTQMQQTLMMLTDTINRIHLHLNGQQ</sequence>
<accession>A0ABQ7Q7I1</accession>
<dbReference type="EMBL" id="JAHIBW010000019">
    <property type="protein sequence ID" value="KAG7301191.1"/>
    <property type="molecule type" value="Genomic_DNA"/>
</dbReference>
<proteinExistence type="predicted"/>
<keyword evidence="2" id="KW-1185">Reference proteome</keyword>
<gene>
    <name evidence="1" type="ORF">JYU34_014039</name>
</gene>
<evidence type="ECO:0008006" key="3">
    <source>
        <dbReference type="Google" id="ProtNLM"/>
    </source>
</evidence>
<dbReference type="Proteomes" id="UP000823941">
    <property type="component" value="Chromosome 19"/>
</dbReference>
<evidence type="ECO:0000313" key="1">
    <source>
        <dbReference type="EMBL" id="KAG7301191.1"/>
    </source>
</evidence>
<reference evidence="1 2" key="1">
    <citation type="submission" date="2021-06" db="EMBL/GenBank/DDBJ databases">
        <title>A haploid diamondback moth (Plutella xylostella L.) genome assembly resolves 31 chromosomes and identifies a diamide resistance mutation.</title>
        <authorList>
            <person name="Ward C.M."/>
            <person name="Perry K.D."/>
            <person name="Baker G."/>
            <person name="Powis K."/>
            <person name="Heckel D.G."/>
            <person name="Baxter S.W."/>
        </authorList>
    </citation>
    <scope>NUCLEOTIDE SEQUENCE [LARGE SCALE GENOMIC DNA]</scope>
    <source>
        <strain evidence="1 2">LV</strain>
        <tissue evidence="1">Single pupa</tissue>
    </source>
</reference>
<comment type="caution">
    <text evidence="1">The sequence shown here is derived from an EMBL/GenBank/DDBJ whole genome shotgun (WGS) entry which is preliminary data.</text>
</comment>
<name>A0ABQ7Q7I1_PLUXY</name>
<evidence type="ECO:0000313" key="2">
    <source>
        <dbReference type="Proteomes" id="UP000823941"/>
    </source>
</evidence>